<dbReference type="AlphaFoldDB" id="L8GVS7"/>
<feature type="transmembrane region" description="Helical" evidence="2">
    <location>
        <begin position="119"/>
        <end position="138"/>
    </location>
</feature>
<keyword evidence="2" id="KW-0472">Membrane</keyword>
<feature type="transmembrane region" description="Helical" evidence="2">
    <location>
        <begin position="150"/>
        <end position="173"/>
    </location>
</feature>
<keyword evidence="4" id="KW-1185">Reference proteome</keyword>
<dbReference type="KEGG" id="acan:ACA1_060870"/>
<dbReference type="VEuPathDB" id="AmoebaDB:ACA1_060870"/>
<dbReference type="GeneID" id="14918268"/>
<protein>
    <submittedName>
        <fullName evidence="3">Uncharacterized protein</fullName>
    </submittedName>
</protein>
<organism evidence="3 4">
    <name type="scientific">Acanthamoeba castellanii (strain ATCC 30010 / Neff)</name>
    <dbReference type="NCBI Taxonomy" id="1257118"/>
    <lineage>
        <taxon>Eukaryota</taxon>
        <taxon>Amoebozoa</taxon>
        <taxon>Discosea</taxon>
        <taxon>Longamoebia</taxon>
        <taxon>Centramoebida</taxon>
        <taxon>Acanthamoebidae</taxon>
        <taxon>Acanthamoeba</taxon>
    </lineage>
</organism>
<dbReference type="RefSeq" id="XP_004339362.1">
    <property type="nucleotide sequence ID" value="XM_004339314.1"/>
</dbReference>
<evidence type="ECO:0000313" key="4">
    <source>
        <dbReference type="Proteomes" id="UP000011083"/>
    </source>
</evidence>
<keyword evidence="2" id="KW-0812">Transmembrane</keyword>
<reference evidence="3 4" key="1">
    <citation type="journal article" date="2013" name="Genome Biol.">
        <title>Genome of Acanthamoeba castellanii highlights extensive lateral gene transfer and early evolution of tyrosine kinase signaling.</title>
        <authorList>
            <person name="Clarke M."/>
            <person name="Lohan A.J."/>
            <person name="Liu B."/>
            <person name="Lagkouvardos I."/>
            <person name="Roy S."/>
            <person name="Zafar N."/>
            <person name="Bertelli C."/>
            <person name="Schilde C."/>
            <person name="Kianianmomeni A."/>
            <person name="Burglin T.R."/>
            <person name="Frech C."/>
            <person name="Turcotte B."/>
            <person name="Kopec K.O."/>
            <person name="Synnott J.M."/>
            <person name="Choo C."/>
            <person name="Paponov I."/>
            <person name="Finkler A."/>
            <person name="Soon Heng Tan C."/>
            <person name="Hutchins A.P."/>
            <person name="Weinmeier T."/>
            <person name="Rattei T."/>
            <person name="Chu J.S."/>
            <person name="Gimenez G."/>
            <person name="Irimia M."/>
            <person name="Rigden D.J."/>
            <person name="Fitzpatrick D.A."/>
            <person name="Lorenzo-Morales J."/>
            <person name="Bateman A."/>
            <person name="Chiu C.H."/>
            <person name="Tang P."/>
            <person name="Hegemann P."/>
            <person name="Fromm H."/>
            <person name="Raoult D."/>
            <person name="Greub G."/>
            <person name="Miranda-Saavedra D."/>
            <person name="Chen N."/>
            <person name="Nash P."/>
            <person name="Ginger M.L."/>
            <person name="Horn M."/>
            <person name="Schaap P."/>
            <person name="Caler L."/>
            <person name="Loftus B."/>
        </authorList>
    </citation>
    <scope>NUCLEOTIDE SEQUENCE [LARGE SCALE GENOMIC DNA]</scope>
    <source>
        <strain evidence="3 4">Neff</strain>
    </source>
</reference>
<feature type="transmembrane region" description="Helical" evidence="2">
    <location>
        <begin position="91"/>
        <end position="113"/>
    </location>
</feature>
<proteinExistence type="predicted"/>
<evidence type="ECO:0000256" key="2">
    <source>
        <dbReference type="SAM" id="Phobius"/>
    </source>
</evidence>
<evidence type="ECO:0000256" key="1">
    <source>
        <dbReference type="SAM" id="MobiDB-lite"/>
    </source>
</evidence>
<feature type="transmembrane region" description="Helical" evidence="2">
    <location>
        <begin position="193"/>
        <end position="214"/>
    </location>
</feature>
<evidence type="ECO:0000313" key="3">
    <source>
        <dbReference type="EMBL" id="ELR17349.1"/>
    </source>
</evidence>
<gene>
    <name evidence="3" type="ORF">ACA1_060870</name>
</gene>
<feature type="compositionally biased region" description="Polar residues" evidence="1">
    <location>
        <begin position="1"/>
        <end position="11"/>
    </location>
</feature>
<accession>L8GVS7</accession>
<keyword evidence="2" id="KW-1133">Transmembrane helix</keyword>
<name>L8GVS7_ACACF</name>
<feature type="region of interest" description="Disordered" evidence="1">
    <location>
        <begin position="1"/>
        <end position="22"/>
    </location>
</feature>
<dbReference type="EMBL" id="KB007974">
    <property type="protein sequence ID" value="ELR17349.1"/>
    <property type="molecule type" value="Genomic_DNA"/>
</dbReference>
<sequence>MATNASSLDSSNRGNHYDDDNNNGYGDYRGGQHFGWIRRPNGDLHIRVSALALYEAARPVVALQTLGLFAASVAAFLITPVRCLVGAWLAFALYDFVSVAPYFEFALLASLGYHTAYDFPAWVEAAVVAAAVAYVVVAPVARLTSLLWRLCGIAVTTAFCALISLGMAAPIWVTWSLMVVGSASMLMPHSATLYVGFATIHRVLLALLLLYRYVWRNLAS</sequence>
<dbReference type="Proteomes" id="UP000011083">
    <property type="component" value="Unassembled WGS sequence"/>
</dbReference>
<feature type="transmembrane region" description="Helical" evidence="2">
    <location>
        <begin position="61"/>
        <end position="79"/>
    </location>
</feature>